<gene>
    <name evidence="1" type="ORF">HRI96_06825</name>
</gene>
<evidence type="ECO:0000313" key="1">
    <source>
        <dbReference type="EMBL" id="QTQ11931.1"/>
    </source>
</evidence>
<organism evidence="1 2">
    <name type="scientific">Treponema parvum</name>
    <dbReference type="NCBI Taxonomy" id="138851"/>
    <lineage>
        <taxon>Bacteria</taxon>
        <taxon>Pseudomonadati</taxon>
        <taxon>Spirochaetota</taxon>
        <taxon>Spirochaetia</taxon>
        <taxon>Spirochaetales</taxon>
        <taxon>Treponemataceae</taxon>
        <taxon>Treponema</taxon>
    </lineage>
</organism>
<dbReference type="Proteomes" id="UP000671995">
    <property type="component" value="Chromosome"/>
</dbReference>
<reference evidence="1" key="1">
    <citation type="submission" date="2020-05" db="EMBL/GenBank/DDBJ databases">
        <authorList>
            <person name="Zeng H."/>
            <person name="Chan Y.K."/>
            <person name="Watt R.M."/>
        </authorList>
    </citation>
    <scope>NUCLEOTIDE SEQUENCE</scope>
    <source>
        <strain evidence="1">ATCC 700773</strain>
    </source>
</reference>
<dbReference type="RefSeq" id="WP_210116645.1">
    <property type="nucleotide sequence ID" value="NZ_CP054257.1"/>
</dbReference>
<protein>
    <submittedName>
        <fullName evidence="1">Uncharacterized protein</fullName>
    </submittedName>
</protein>
<reference evidence="1" key="2">
    <citation type="journal article" date="2021" name="Microbiol. Resour. Announc.">
        <title>Complete Genome Sequences of Three Human Oral Treponema parvum Isolates.</title>
        <authorList>
            <person name="Zeng H."/>
            <person name="Watt R.M."/>
        </authorList>
    </citation>
    <scope>NUCLEOTIDE SEQUENCE</scope>
    <source>
        <strain evidence="1">ATCC 700773</strain>
    </source>
</reference>
<accession>A0A975EZZ7</accession>
<evidence type="ECO:0000313" key="2">
    <source>
        <dbReference type="Proteomes" id="UP000671995"/>
    </source>
</evidence>
<dbReference type="AlphaFoldDB" id="A0A975EZZ7"/>
<proteinExistence type="predicted"/>
<name>A0A975EZZ7_9SPIR</name>
<sequence>MGKFTDQVKDYLDKGVAASKVALDKAGTVVQGLGELGVLKFEHKKLSSDKKKTLQKLGSEVYSLSSVKGAEQISFEDEKISGIIKELKSLDKEISKREKKIKAMEETGKK</sequence>
<dbReference type="EMBL" id="CP054257">
    <property type="protein sequence ID" value="QTQ11931.1"/>
    <property type="molecule type" value="Genomic_DNA"/>
</dbReference>